<dbReference type="STRING" id="3818.A0A445BEA5"/>
<proteinExistence type="predicted"/>
<evidence type="ECO:0000313" key="2">
    <source>
        <dbReference type="EMBL" id="RYR36996.1"/>
    </source>
</evidence>
<name>A0A445BEA5_ARAHY</name>
<dbReference type="Pfam" id="PF03097">
    <property type="entry name" value="BRO1"/>
    <property type="match status" value="2"/>
</dbReference>
<dbReference type="GO" id="GO:0051497">
    <property type="term" value="P:negative regulation of stress fiber assembly"/>
    <property type="evidence" value="ECO:0007669"/>
    <property type="project" value="TreeGrafter"/>
</dbReference>
<keyword evidence="3" id="KW-1185">Reference proteome</keyword>
<organism evidence="2 3">
    <name type="scientific">Arachis hypogaea</name>
    <name type="common">Peanut</name>
    <dbReference type="NCBI Taxonomy" id="3818"/>
    <lineage>
        <taxon>Eukaryota</taxon>
        <taxon>Viridiplantae</taxon>
        <taxon>Streptophyta</taxon>
        <taxon>Embryophyta</taxon>
        <taxon>Tracheophyta</taxon>
        <taxon>Spermatophyta</taxon>
        <taxon>Magnoliopsida</taxon>
        <taxon>eudicotyledons</taxon>
        <taxon>Gunneridae</taxon>
        <taxon>Pentapetalae</taxon>
        <taxon>rosids</taxon>
        <taxon>fabids</taxon>
        <taxon>Fabales</taxon>
        <taxon>Fabaceae</taxon>
        <taxon>Papilionoideae</taxon>
        <taxon>50 kb inversion clade</taxon>
        <taxon>dalbergioids sensu lato</taxon>
        <taxon>Dalbergieae</taxon>
        <taxon>Pterocarpus clade</taxon>
        <taxon>Arachis</taxon>
    </lineage>
</organism>
<dbReference type="PANTHER" id="PTHR23031:SF15">
    <property type="entry name" value="LD12055P"/>
    <property type="match status" value="1"/>
</dbReference>
<dbReference type="PANTHER" id="PTHR23031">
    <property type="entry name" value="RHOPHILIN"/>
    <property type="match status" value="1"/>
</dbReference>
<gene>
    <name evidence="2" type="ORF">Ahy_A09g041928</name>
</gene>
<dbReference type="EMBL" id="SDMP01000009">
    <property type="protein sequence ID" value="RYR36996.1"/>
    <property type="molecule type" value="Genomic_DNA"/>
</dbReference>
<dbReference type="PROSITE" id="PS51180">
    <property type="entry name" value="BRO1"/>
    <property type="match status" value="1"/>
</dbReference>
<dbReference type="AlphaFoldDB" id="A0A445BEA5"/>
<protein>
    <recommendedName>
        <fullName evidence="1">BRO1 domain-containing protein</fullName>
    </recommendedName>
</protein>
<dbReference type="Gene3D" id="1.25.40.280">
    <property type="entry name" value="alix/aip1 like domains"/>
    <property type="match status" value="2"/>
</dbReference>
<dbReference type="InterPro" id="IPR047138">
    <property type="entry name" value="RHPN1_2"/>
</dbReference>
<comment type="caution">
    <text evidence="2">The sequence shown here is derived from an EMBL/GenBank/DDBJ whole genome shotgun (WGS) entry which is preliminary data.</text>
</comment>
<accession>A0A445BEA5</accession>
<dbReference type="InterPro" id="IPR038499">
    <property type="entry name" value="BRO1_sf"/>
</dbReference>
<evidence type="ECO:0000259" key="1">
    <source>
        <dbReference type="PROSITE" id="PS51180"/>
    </source>
</evidence>
<sequence length="383" mass="42412">MGNDDLETVLSIPLKKTDLVEHWSSGTRWSVEGTSPFRCIHYFKCLSMVEPLFSSLSSDTDPIIFVWYDALNPEHENGVSSQRNGIQLEKAAVLFNLGAICSQIAASCDRTTALGCHLAMEAFKVAGNFFFQLWKVFAKDVVSATLDLTLLFAEFLHVLFAAQASELELKQQLNNNEASYALQQHRCSQHNIHLEKASVLFNLGALCTHIALSCDLTTIQGHRLAMDALIDASNWFYLLRFESKKASGTIDLSESYAIAIANWILGFTLNFPPHPQSISYVPSTFGLLAENLVQSSTPQYLEYLKSKMKTCHVETGASDVTEQFLLGYCKSHALLQEVCQPLCLDLLSEASPVNIKDGNLVANATLEAPHLALENMTLQETPQ</sequence>
<dbReference type="InterPro" id="IPR004328">
    <property type="entry name" value="BRO1_dom"/>
</dbReference>
<reference evidence="2 3" key="1">
    <citation type="submission" date="2019-01" db="EMBL/GenBank/DDBJ databases">
        <title>Sequencing of cultivated peanut Arachis hypogaea provides insights into genome evolution and oil improvement.</title>
        <authorList>
            <person name="Chen X."/>
        </authorList>
    </citation>
    <scope>NUCLEOTIDE SEQUENCE [LARGE SCALE GENOMIC DNA]</scope>
    <source>
        <strain evidence="3">cv. Fuhuasheng</strain>
        <tissue evidence="2">Leaves</tissue>
    </source>
</reference>
<feature type="domain" description="BRO1" evidence="1">
    <location>
        <begin position="56"/>
        <end position="353"/>
    </location>
</feature>
<dbReference type="Proteomes" id="UP000289738">
    <property type="component" value="Chromosome A09"/>
</dbReference>
<evidence type="ECO:0000313" key="3">
    <source>
        <dbReference type="Proteomes" id="UP000289738"/>
    </source>
</evidence>